<dbReference type="Gene3D" id="3.40.50.2000">
    <property type="entry name" value="Glycogen Phosphorylase B"/>
    <property type="match status" value="1"/>
</dbReference>
<comment type="catalytic activity">
    <reaction evidence="6">
        <text>[(1-&gt;4)-alpha-D-glucosyl](n) + UDP-alpha-D-glucose = [(1-&gt;4)-alpha-D-glucosyl](n+1) + UDP + H(+)</text>
        <dbReference type="Rhea" id="RHEA:18549"/>
        <dbReference type="Rhea" id="RHEA-COMP:9584"/>
        <dbReference type="Rhea" id="RHEA-COMP:9587"/>
        <dbReference type="ChEBI" id="CHEBI:15378"/>
        <dbReference type="ChEBI" id="CHEBI:15444"/>
        <dbReference type="ChEBI" id="CHEBI:58223"/>
        <dbReference type="ChEBI" id="CHEBI:58885"/>
        <dbReference type="EC" id="2.4.1.11"/>
    </reaction>
    <physiologicalReaction direction="left-to-right" evidence="6">
        <dbReference type="Rhea" id="RHEA:18550"/>
    </physiologicalReaction>
</comment>
<evidence type="ECO:0000256" key="4">
    <source>
        <dbReference type="ARBA" id="ARBA00022679"/>
    </source>
</evidence>
<evidence type="ECO:0000313" key="10">
    <source>
        <dbReference type="Proteomes" id="UP000324222"/>
    </source>
</evidence>
<accession>A0A5B7EH34</accession>
<dbReference type="InterPro" id="IPR008631">
    <property type="entry name" value="Glycogen_synth"/>
</dbReference>
<gene>
    <name evidence="9" type="primary">GlyS_0</name>
    <name evidence="9" type="ORF">E2C01_026029</name>
</gene>
<keyword evidence="3 7" id="KW-0328">Glycosyltransferase</keyword>
<evidence type="ECO:0000256" key="8">
    <source>
        <dbReference type="SAM" id="MobiDB-lite"/>
    </source>
</evidence>
<dbReference type="AlphaFoldDB" id="A0A5B7EH34"/>
<comment type="caution">
    <text evidence="9">The sequence shown here is derived from an EMBL/GenBank/DDBJ whole genome shotgun (WGS) entry which is preliminary data.</text>
</comment>
<evidence type="ECO:0000256" key="2">
    <source>
        <dbReference type="ARBA" id="ARBA00010686"/>
    </source>
</evidence>
<keyword evidence="5 7" id="KW-0320">Glycogen biosynthesis</keyword>
<comment type="similarity">
    <text evidence="2 7">Belongs to the glycosyltransferase 3 family.</text>
</comment>
<sequence>MSVVDGRCSEEGGGGGHGGEAREGSVEEPNKDCFHYVASSPELGELVNINICEKRLTTFPLLFFTEGLIARSVVGGGHPAVGGIYQVIRSKCGASVEELGDQYILLGPYKETSVRTEVELGDFPSHSPLTAAVNNLRAEGWRVHPGRWLVDGSPQIILFDISSASGCLDEYKHELYNNTKIGIPTGDIECNDAVLFGVMVARFIKEFRAEVVNFSDAKPRVCAHFHEWLAGVGLITLRMRNVDVSTVFTTHATLLGRFLCAGAVDFYNNLDKVRNYSVLFLNKFTHKN</sequence>
<protein>
    <recommendedName>
        <fullName evidence="7">Glycogen [starch] synthase</fullName>
        <ecNumber evidence="7">2.4.1.11</ecNumber>
    </recommendedName>
</protein>
<evidence type="ECO:0000256" key="3">
    <source>
        <dbReference type="ARBA" id="ARBA00022676"/>
    </source>
</evidence>
<keyword evidence="4 7" id="KW-0808">Transferase</keyword>
<name>A0A5B7EH34_PORTR</name>
<dbReference type="GO" id="GO:0005978">
    <property type="term" value="P:glycogen biosynthetic process"/>
    <property type="evidence" value="ECO:0007669"/>
    <property type="project" value="UniProtKB-UniPathway"/>
</dbReference>
<feature type="region of interest" description="Disordered" evidence="8">
    <location>
        <begin position="1"/>
        <end position="26"/>
    </location>
</feature>
<dbReference type="GO" id="GO:0005737">
    <property type="term" value="C:cytoplasm"/>
    <property type="evidence" value="ECO:0007669"/>
    <property type="project" value="TreeGrafter"/>
</dbReference>
<evidence type="ECO:0000256" key="7">
    <source>
        <dbReference type="RuleBase" id="RU363104"/>
    </source>
</evidence>
<dbReference type="PANTHER" id="PTHR10176:SF3">
    <property type="entry name" value="GLYCOGEN [STARCH] SYNTHASE"/>
    <property type="match status" value="1"/>
</dbReference>
<proteinExistence type="inferred from homology"/>
<evidence type="ECO:0000256" key="1">
    <source>
        <dbReference type="ARBA" id="ARBA00004964"/>
    </source>
</evidence>
<comment type="function">
    <text evidence="7">Transfers the glycosyl residue from UDP-Glc to the non-reducing end of alpha-1,4-glucan.</text>
</comment>
<evidence type="ECO:0000256" key="6">
    <source>
        <dbReference type="ARBA" id="ARBA00047345"/>
    </source>
</evidence>
<comment type="pathway">
    <text evidence="1 7">Glycan biosynthesis; glycogen biosynthesis.</text>
</comment>
<dbReference type="Pfam" id="PF05693">
    <property type="entry name" value="Glycogen_syn"/>
    <property type="match status" value="1"/>
</dbReference>
<evidence type="ECO:0000313" key="9">
    <source>
        <dbReference type="EMBL" id="MPC32705.1"/>
    </source>
</evidence>
<reference evidence="9 10" key="1">
    <citation type="submission" date="2019-05" db="EMBL/GenBank/DDBJ databases">
        <title>Another draft genome of Portunus trituberculatus and its Hox gene families provides insights of decapod evolution.</title>
        <authorList>
            <person name="Jeong J.-H."/>
            <person name="Song I."/>
            <person name="Kim S."/>
            <person name="Choi T."/>
            <person name="Kim D."/>
            <person name="Ryu S."/>
            <person name="Kim W."/>
        </authorList>
    </citation>
    <scope>NUCLEOTIDE SEQUENCE [LARGE SCALE GENOMIC DNA]</scope>
    <source>
        <tissue evidence="9">Muscle</tissue>
    </source>
</reference>
<dbReference type="UniPathway" id="UPA00164"/>
<keyword evidence="10" id="KW-1185">Reference proteome</keyword>
<organism evidence="9 10">
    <name type="scientific">Portunus trituberculatus</name>
    <name type="common">Swimming crab</name>
    <name type="synonym">Neptunus trituberculatus</name>
    <dbReference type="NCBI Taxonomy" id="210409"/>
    <lineage>
        <taxon>Eukaryota</taxon>
        <taxon>Metazoa</taxon>
        <taxon>Ecdysozoa</taxon>
        <taxon>Arthropoda</taxon>
        <taxon>Crustacea</taxon>
        <taxon>Multicrustacea</taxon>
        <taxon>Malacostraca</taxon>
        <taxon>Eumalacostraca</taxon>
        <taxon>Eucarida</taxon>
        <taxon>Decapoda</taxon>
        <taxon>Pleocyemata</taxon>
        <taxon>Brachyura</taxon>
        <taxon>Eubrachyura</taxon>
        <taxon>Portunoidea</taxon>
        <taxon>Portunidae</taxon>
        <taxon>Portuninae</taxon>
        <taxon>Portunus</taxon>
    </lineage>
</organism>
<dbReference type="PANTHER" id="PTHR10176">
    <property type="entry name" value="GLYCOGEN SYNTHASE"/>
    <property type="match status" value="1"/>
</dbReference>
<evidence type="ECO:0000256" key="5">
    <source>
        <dbReference type="ARBA" id="ARBA00023056"/>
    </source>
</evidence>
<dbReference type="GO" id="GO:0004373">
    <property type="term" value="F:alpha-1,4-glucan glucosyltransferase (UDP-glucose donor) activity"/>
    <property type="evidence" value="ECO:0007669"/>
    <property type="project" value="UniProtKB-EC"/>
</dbReference>
<dbReference type="OrthoDB" id="6335297at2759"/>
<dbReference type="Proteomes" id="UP000324222">
    <property type="component" value="Unassembled WGS sequence"/>
</dbReference>
<dbReference type="EC" id="2.4.1.11" evidence="7"/>
<dbReference type="EMBL" id="VSRR010002676">
    <property type="protein sequence ID" value="MPC32705.1"/>
    <property type="molecule type" value="Genomic_DNA"/>
</dbReference>